<dbReference type="EnsemblPlants" id="EMT12768">
    <property type="protein sequence ID" value="EMT12768"/>
    <property type="gene ID" value="F775_05605"/>
</dbReference>
<proteinExistence type="predicted"/>
<sequence length="97" mass="10749">MLLYRWTRRARALLLLLLVVLAIVVFSAHAARPCFDGGVRLRMNPGFNFSAAVDGRRFAKLAVEKVAWQPGPAYSVTRISDFVLEEGPAYVIAVAML</sequence>
<organism evidence="1">
    <name type="scientific">Aegilops tauschii</name>
    <name type="common">Tausch's goatgrass</name>
    <name type="synonym">Aegilops squarrosa</name>
    <dbReference type="NCBI Taxonomy" id="37682"/>
    <lineage>
        <taxon>Eukaryota</taxon>
        <taxon>Viridiplantae</taxon>
        <taxon>Streptophyta</taxon>
        <taxon>Embryophyta</taxon>
        <taxon>Tracheophyta</taxon>
        <taxon>Spermatophyta</taxon>
        <taxon>Magnoliopsida</taxon>
        <taxon>Liliopsida</taxon>
        <taxon>Poales</taxon>
        <taxon>Poaceae</taxon>
        <taxon>BOP clade</taxon>
        <taxon>Pooideae</taxon>
        <taxon>Triticodae</taxon>
        <taxon>Triticeae</taxon>
        <taxon>Triticinae</taxon>
        <taxon>Aegilops</taxon>
    </lineage>
</organism>
<evidence type="ECO:0000313" key="1">
    <source>
        <dbReference type="EnsemblPlants" id="EMT12768"/>
    </source>
</evidence>
<dbReference type="AlphaFoldDB" id="R7W263"/>
<accession>R7W263</accession>
<name>R7W263_AEGTA</name>
<reference evidence="1" key="1">
    <citation type="submission" date="2015-06" db="UniProtKB">
        <authorList>
            <consortium name="EnsemblPlants"/>
        </authorList>
    </citation>
    <scope>IDENTIFICATION</scope>
</reference>
<protein>
    <submittedName>
        <fullName evidence="1">Uncharacterized protein</fullName>
    </submittedName>
</protein>